<accession>A0A150R2J9</accession>
<gene>
    <name evidence="2" type="ORF">BE17_18085</name>
</gene>
<evidence type="ECO:0000313" key="3">
    <source>
        <dbReference type="Proteomes" id="UP000075635"/>
    </source>
</evidence>
<dbReference type="PANTHER" id="PTHR35024:SF4">
    <property type="entry name" value="POLYMER-FORMING CYTOSKELETAL PROTEIN"/>
    <property type="match status" value="1"/>
</dbReference>
<dbReference type="PANTHER" id="PTHR35024">
    <property type="entry name" value="HYPOTHETICAL CYTOSOLIC PROTEIN"/>
    <property type="match status" value="1"/>
</dbReference>
<evidence type="ECO:0008006" key="4">
    <source>
        <dbReference type="Google" id="ProtNLM"/>
    </source>
</evidence>
<dbReference type="EMBL" id="JEMB01003274">
    <property type="protein sequence ID" value="KYF74434.1"/>
    <property type="molecule type" value="Genomic_DNA"/>
</dbReference>
<reference evidence="2 3" key="1">
    <citation type="submission" date="2014-02" db="EMBL/GenBank/DDBJ databases">
        <title>The small core and large imbalanced accessory genome model reveals a collaborative survival strategy of Sorangium cellulosum strains in nature.</title>
        <authorList>
            <person name="Han K."/>
            <person name="Peng R."/>
            <person name="Blom J."/>
            <person name="Li Y.-Z."/>
        </authorList>
    </citation>
    <scope>NUCLEOTIDE SEQUENCE [LARGE SCALE GENOMIC DNA]</scope>
    <source>
        <strain evidence="2 3">So0011-07</strain>
    </source>
</reference>
<sequence>MAGTIIGNGLTIEGEITSDEEVIVAGTVRGRLTVEGPLTIDAGALVEADIGAASLQVGGNVTGNVTAADRVDLLSGGRLVGDVKASRLTIADGASFKGNVDMDV</sequence>
<name>A0A150R2J9_SORCE</name>
<protein>
    <recommendedName>
        <fullName evidence="4">Cell shape determination protein CcmA</fullName>
    </recommendedName>
</protein>
<comment type="caution">
    <text evidence="2">The sequence shown here is derived from an EMBL/GenBank/DDBJ whole genome shotgun (WGS) entry which is preliminary data.</text>
</comment>
<dbReference type="Proteomes" id="UP000075635">
    <property type="component" value="Unassembled WGS sequence"/>
</dbReference>
<organism evidence="2 3">
    <name type="scientific">Sorangium cellulosum</name>
    <name type="common">Polyangium cellulosum</name>
    <dbReference type="NCBI Taxonomy" id="56"/>
    <lineage>
        <taxon>Bacteria</taxon>
        <taxon>Pseudomonadati</taxon>
        <taxon>Myxococcota</taxon>
        <taxon>Polyangia</taxon>
        <taxon>Polyangiales</taxon>
        <taxon>Polyangiaceae</taxon>
        <taxon>Sorangium</taxon>
    </lineage>
</organism>
<evidence type="ECO:0000256" key="1">
    <source>
        <dbReference type="ARBA" id="ARBA00044755"/>
    </source>
</evidence>
<comment type="similarity">
    <text evidence="1">Belongs to the bactofilin family.</text>
</comment>
<proteinExistence type="inferred from homology"/>
<dbReference type="InterPro" id="IPR007607">
    <property type="entry name" value="BacA/B"/>
</dbReference>
<evidence type="ECO:0000313" key="2">
    <source>
        <dbReference type="EMBL" id="KYF74434.1"/>
    </source>
</evidence>
<dbReference type="Pfam" id="PF04519">
    <property type="entry name" value="Bactofilin"/>
    <property type="match status" value="1"/>
</dbReference>
<dbReference type="AlphaFoldDB" id="A0A150R2J9"/>